<dbReference type="STRING" id="306541.SAMN05421668_10390"/>
<dbReference type="RefSeq" id="WP_062320629.1">
    <property type="nucleotide sequence ID" value="NZ_BJWJ01000002.1"/>
</dbReference>
<name>A0A1I6Q4E7_9BACI</name>
<proteinExistence type="predicted"/>
<organism evidence="3 4">
    <name type="scientific">Halolactibacillus miurensis</name>
    <dbReference type="NCBI Taxonomy" id="306541"/>
    <lineage>
        <taxon>Bacteria</taxon>
        <taxon>Bacillati</taxon>
        <taxon>Bacillota</taxon>
        <taxon>Bacilli</taxon>
        <taxon>Bacillales</taxon>
        <taxon>Bacillaceae</taxon>
        <taxon>Halolactibacillus</taxon>
    </lineage>
</organism>
<keyword evidence="1" id="KW-0812">Transmembrane</keyword>
<keyword evidence="1" id="KW-0472">Membrane</keyword>
<dbReference type="EMBL" id="FPAI01000003">
    <property type="protein sequence ID" value="SFS47346.1"/>
    <property type="molecule type" value="Genomic_DNA"/>
</dbReference>
<keyword evidence="1" id="KW-1133">Transmembrane helix</keyword>
<dbReference type="EMBL" id="BJWJ01000002">
    <property type="protein sequence ID" value="GEM03294.1"/>
    <property type="molecule type" value="Genomic_DNA"/>
</dbReference>
<accession>A0A1I6Q4E7</accession>
<keyword evidence="5" id="KW-1185">Reference proteome</keyword>
<evidence type="ECO:0000256" key="1">
    <source>
        <dbReference type="SAM" id="Phobius"/>
    </source>
</evidence>
<dbReference type="OrthoDB" id="3235126at2"/>
<gene>
    <name evidence="2" type="ORF">HMI01_02820</name>
    <name evidence="3" type="ORF">SAMN05421668_10390</name>
</gene>
<evidence type="ECO:0000313" key="5">
    <source>
        <dbReference type="Proteomes" id="UP000321773"/>
    </source>
</evidence>
<reference evidence="3 4" key="1">
    <citation type="submission" date="2016-10" db="EMBL/GenBank/DDBJ databases">
        <authorList>
            <person name="de Groot N.N."/>
        </authorList>
    </citation>
    <scope>NUCLEOTIDE SEQUENCE [LARGE SCALE GENOMIC DNA]</scope>
    <source>
        <strain evidence="3 4">DSM 17074</strain>
    </source>
</reference>
<evidence type="ECO:0000313" key="4">
    <source>
        <dbReference type="Proteomes" id="UP000199139"/>
    </source>
</evidence>
<dbReference type="InterPro" id="IPR014867">
    <property type="entry name" value="Spore_coat_CotH_CotH2/3/7"/>
</dbReference>
<dbReference type="Proteomes" id="UP000321773">
    <property type="component" value="Unassembled WGS sequence"/>
</dbReference>
<protein>
    <submittedName>
        <fullName evidence="3">CotH protein</fullName>
    </submittedName>
</protein>
<dbReference type="Proteomes" id="UP000199139">
    <property type="component" value="Unassembled WGS sequence"/>
</dbReference>
<evidence type="ECO:0000313" key="2">
    <source>
        <dbReference type="EMBL" id="GEM03294.1"/>
    </source>
</evidence>
<sequence length="479" mass="55976">MKARIIYLLVPVMIISLAIGVSFIQSEQYYNRVYQHEQPKEERRVPLDNTQFTTHLPVVSVTTNNQRIPGAVILTPARHIQLSEDGLSEITVDVTLFDEKPTTSQALLRVRGNSSRLFEKKSYALSFVDDNSNERALQVFGMEADNNWALHGPALDRTLLRNYLAMNLSGELMPYAPDVRFIELFIDGSYEGVYLMMETVSKGEGRVDIPTPEPNSPMTSYIVEIDRAEKLEFPLNDFLVDTYRVYPSATELTYPTDQQYSEERFKFVNEDYSKLTKQLYQIPYATEKNDYKNWVDDTAFYDYFIINELFRNVDAGYYSTYFYRNLRGKLTPVVWDFNNSLNNYQEVTFDETGFSLVEAPLFEQLLIEERFVEGLIDRYHVLRASKLSDDRLKRLIDDSVDYLGEAVTRNNARWGLYFDLSQYNTDDFLQPIERNPTSYESALSQMEDYLFARSKWLDEHIHVLNQYSHPSRHNFHSIK</sequence>
<evidence type="ECO:0000313" key="3">
    <source>
        <dbReference type="EMBL" id="SFS47346.1"/>
    </source>
</evidence>
<reference evidence="2 5" key="2">
    <citation type="submission" date="2019-07" db="EMBL/GenBank/DDBJ databases">
        <title>Whole genome shotgun sequence of Halolactibacillus miurensis NBRC 100873.</title>
        <authorList>
            <person name="Hosoyama A."/>
            <person name="Uohara A."/>
            <person name="Ohji S."/>
            <person name="Ichikawa N."/>
        </authorList>
    </citation>
    <scope>NUCLEOTIDE SEQUENCE [LARGE SCALE GENOMIC DNA]</scope>
    <source>
        <strain evidence="2 5">NBRC 100873</strain>
    </source>
</reference>
<feature type="transmembrane region" description="Helical" evidence="1">
    <location>
        <begin position="5"/>
        <end position="24"/>
    </location>
</feature>
<dbReference type="Pfam" id="PF08757">
    <property type="entry name" value="CotH"/>
    <property type="match status" value="1"/>
</dbReference>
<dbReference type="AlphaFoldDB" id="A0A1I6Q4E7"/>